<feature type="domain" description="C2" evidence="1">
    <location>
        <begin position="1"/>
        <end position="82"/>
    </location>
</feature>
<protein>
    <recommendedName>
        <fullName evidence="1">C2 domain-containing protein</fullName>
    </recommendedName>
</protein>
<dbReference type="Gene3D" id="2.60.40.150">
    <property type="entry name" value="C2 domain"/>
    <property type="match status" value="1"/>
</dbReference>
<evidence type="ECO:0000313" key="2">
    <source>
        <dbReference type="EMBL" id="CAJ1375037.1"/>
    </source>
</evidence>
<dbReference type="Pfam" id="PF00168">
    <property type="entry name" value="C2"/>
    <property type="match status" value="1"/>
</dbReference>
<dbReference type="Proteomes" id="UP001178507">
    <property type="component" value="Unassembled WGS sequence"/>
</dbReference>
<dbReference type="InterPro" id="IPR035892">
    <property type="entry name" value="C2_domain_sf"/>
</dbReference>
<dbReference type="SUPFAM" id="SSF49562">
    <property type="entry name" value="C2 domain (Calcium/lipid-binding domain, CaLB)"/>
    <property type="match status" value="1"/>
</dbReference>
<feature type="non-terminal residue" evidence="2">
    <location>
        <position position="127"/>
    </location>
</feature>
<gene>
    <name evidence="2" type="ORF">EVOR1521_LOCUS4414</name>
</gene>
<comment type="caution">
    <text evidence="2">The sequence shown here is derived from an EMBL/GenBank/DDBJ whole genome shotgun (WGS) entry which is preliminary data.</text>
</comment>
<organism evidence="2 3">
    <name type="scientific">Effrenium voratum</name>
    <dbReference type="NCBI Taxonomy" id="2562239"/>
    <lineage>
        <taxon>Eukaryota</taxon>
        <taxon>Sar</taxon>
        <taxon>Alveolata</taxon>
        <taxon>Dinophyceae</taxon>
        <taxon>Suessiales</taxon>
        <taxon>Symbiodiniaceae</taxon>
        <taxon>Effrenium</taxon>
    </lineage>
</organism>
<dbReference type="EMBL" id="CAUJNA010000295">
    <property type="protein sequence ID" value="CAJ1375037.1"/>
    <property type="molecule type" value="Genomic_DNA"/>
</dbReference>
<evidence type="ECO:0000259" key="1">
    <source>
        <dbReference type="PROSITE" id="PS50004"/>
    </source>
</evidence>
<dbReference type="AlphaFoldDB" id="A0AA36HUT7"/>
<keyword evidence="3" id="KW-1185">Reference proteome</keyword>
<proteinExistence type="predicted"/>
<evidence type="ECO:0000313" key="3">
    <source>
        <dbReference type="Proteomes" id="UP001178507"/>
    </source>
</evidence>
<dbReference type="InterPro" id="IPR000008">
    <property type="entry name" value="C2_dom"/>
</dbReference>
<accession>A0AA36HUT7</accession>
<reference evidence="2" key="1">
    <citation type="submission" date="2023-08" db="EMBL/GenBank/DDBJ databases">
        <authorList>
            <person name="Chen Y."/>
            <person name="Shah S."/>
            <person name="Dougan E. K."/>
            <person name="Thang M."/>
            <person name="Chan C."/>
        </authorList>
    </citation>
    <scope>NUCLEOTIDE SEQUENCE</scope>
</reference>
<dbReference type="PROSITE" id="PS50004">
    <property type="entry name" value="C2"/>
    <property type="match status" value="1"/>
</dbReference>
<sequence length="127" mass="14457">VVVDCCGLSYQTATLENRSSLAPWNEYCTWPNVSLHPQEFESSFVEFKVYARHWFTRNYLIGKASLQLSFVNKRQNHLHLVLGAVSPLGPLFFNHQFAMWTILSGNSAFQPPTWTPLGRHISAQAGF</sequence>
<name>A0AA36HUT7_9DINO</name>